<evidence type="ECO:0000313" key="4">
    <source>
        <dbReference type="Ensembl" id="ENSLCNP00005024580.1"/>
    </source>
</evidence>
<dbReference type="GeneID" id="115519039"/>
<dbReference type="GO" id="GO:0003735">
    <property type="term" value="F:structural constituent of ribosome"/>
    <property type="evidence" value="ECO:0007669"/>
    <property type="project" value="InterPro"/>
</dbReference>
<keyword evidence="2" id="KW-0689">Ribosomal protein</keyword>
<dbReference type="Pfam" id="PF00833">
    <property type="entry name" value="Ribosomal_S17e"/>
    <property type="match status" value="1"/>
</dbReference>
<dbReference type="RefSeq" id="XP_030178573.1">
    <property type="nucleotide sequence ID" value="XM_030322713.1"/>
</dbReference>
<dbReference type="PANTHER" id="PTHR10732">
    <property type="entry name" value="40S RIBOSOMAL PROTEIN S17"/>
    <property type="match status" value="1"/>
</dbReference>
<dbReference type="GO" id="GO:0005840">
    <property type="term" value="C:ribosome"/>
    <property type="evidence" value="ECO:0007669"/>
    <property type="project" value="UniProtKB-KW"/>
</dbReference>
<evidence type="ECO:0000256" key="2">
    <source>
        <dbReference type="ARBA" id="ARBA00022980"/>
    </source>
</evidence>
<reference evidence="4" key="2">
    <citation type="submission" date="2025-09" db="UniProtKB">
        <authorList>
            <consortium name="Ensembl"/>
        </authorList>
    </citation>
    <scope>IDENTIFICATION</scope>
</reference>
<dbReference type="Gene3D" id="1.10.60.20">
    <property type="entry name" value="Ribosomal protein S17e-like"/>
    <property type="match status" value="1"/>
</dbReference>
<dbReference type="AlphaFoldDB" id="A0A667HWC4"/>
<dbReference type="InterPro" id="IPR001210">
    <property type="entry name" value="Ribosomal_eS17"/>
</dbReference>
<dbReference type="InterPro" id="IPR036401">
    <property type="entry name" value="Ribosomal_eS17_sf"/>
</dbReference>
<accession>A0A667HWC4</accession>
<dbReference type="PANTHER" id="PTHR10732:SF14">
    <property type="entry name" value="SMALL RIBOSOMAL SUBUNIT PROTEIN ES17"/>
    <property type="match status" value="1"/>
</dbReference>
<dbReference type="GO" id="GO:0006412">
    <property type="term" value="P:translation"/>
    <property type="evidence" value="ECO:0007669"/>
    <property type="project" value="InterPro"/>
</dbReference>
<dbReference type="GO" id="GO:1990904">
    <property type="term" value="C:ribonucleoprotein complex"/>
    <property type="evidence" value="ECO:0007669"/>
    <property type="project" value="UniProtKB-KW"/>
</dbReference>
<dbReference type="Ensembl" id="ENSLCNT00005027465.1">
    <property type="protein sequence ID" value="ENSLCNP00005024580.1"/>
    <property type="gene ID" value="ENSLCNG00005015986.1"/>
</dbReference>
<gene>
    <name evidence="4" type="primary">LOC115519039</name>
</gene>
<proteinExistence type="inferred from homology"/>
<organism evidence="4 5">
    <name type="scientific">Lynx canadensis</name>
    <name type="common">Canada lynx</name>
    <name type="synonym">Felis canadensis</name>
    <dbReference type="NCBI Taxonomy" id="61383"/>
    <lineage>
        <taxon>Eukaryota</taxon>
        <taxon>Metazoa</taxon>
        <taxon>Chordata</taxon>
        <taxon>Craniata</taxon>
        <taxon>Vertebrata</taxon>
        <taxon>Euteleostomi</taxon>
        <taxon>Mammalia</taxon>
        <taxon>Eutheria</taxon>
        <taxon>Laurasiatheria</taxon>
        <taxon>Carnivora</taxon>
        <taxon>Feliformia</taxon>
        <taxon>Felidae</taxon>
        <taxon>Felinae</taxon>
        <taxon>Lynx</taxon>
    </lineage>
</organism>
<sequence>MGRVGTKAVKKAAQVVTEKYDTGSYVCTGNRVCKEMATIPSKSSATREQAVTHQTEHIQRGPVRGLSVKLLREKRENYGPEVSAPDQESTEVDPHTKEILKPLHFASLSDLQVTWPMVGMCFKTPRGGAHGWLSRLGVRLQLRSRSQGP</sequence>
<reference evidence="4" key="1">
    <citation type="submission" date="2025-08" db="UniProtKB">
        <authorList>
            <consortium name="Ensembl"/>
        </authorList>
    </citation>
    <scope>IDENTIFICATION</scope>
</reference>
<dbReference type="SUPFAM" id="SSF116820">
    <property type="entry name" value="Rps17e-like"/>
    <property type="match status" value="1"/>
</dbReference>
<evidence type="ECO:0000256" key="1">
    <source>
        <dbReference type="ARBA" id="ARBA00010444"/>
    </source>
</evidence>
<dbReference type="Proteomes" id="UP000472241">
    <property type="component" value="Unplaced"/>
</dbReference>
<comment type="similarity">
    <text evidence="1">Belongs to the eukaryotic ribosomal protein eS17 family.</text>
</comment>
<protein>
    <submittedName>
        <fullName evidence="4">40S ribosomal protein S17-like</fullName>
    </submittedName>
</protein>
<evidence type="ECO:0000256" key="3">
    <source>
        <dbReference type="ARBA" id="ARBA00023274"/>
    </source>
</evidence>
<evidence type="ECO:0000313" key="5">
    <source>
        <dbReference type="Proteomes" id="UP000472241"/>
    </source>
</evidence>
<name>A0A667HWC4_LYNCA</name>
<keyword evidence="5" id="KW-1185">Reference proteome</keyword>
<keyword evidence="3" id="KW-0687">Ribonucleoprotein</keyword>